<dbReference type="PANTHER" id="PTHR12395:SF9">
    <property type="entry name" value="DECAPPING AND EXORIBONUCLEASE PROTEIN"/>
    <property type="match status" value="1"/>
</dbReference>
<dbReference type="GO" id="GO:0005634">
    <property type="term" value="C:nucleus"/>
    <property type="evidence" value="ECO:0000318"/>
    <property type="project" value="GO_Central"/>
</dbReference>
<keyword evidence="2" id="KW-0540">Nuclease</keyword>
<dbReference type="InterPro" id="IPR013961">
    <property type="entry name" value="RAI1"/>
</dbReference>
<keyword evidence="2" id="KW-0547">Nucleotide-binding</keyword>
<dbReference type="GO" id="GO:0046872">
    <property type="term" value="F:metal ion binding"/>
    <property type="evidence" value="ECO:0007669"/>
    <property type="project" value="UniProtKB-KW"/>
</dbReference>
<accession>A0A7M7PD78</accession>
<dbReference type="AlphaFoldDB" id="A0A7M7PD78"/>
<proteinExistence type="inferred from homology"/>
<dbReference type="GO" id="GO:0004518">
    <property type="term" value="F:nuclease activity"/>
    <property type="evidence" value="ECO:0007669"/>
    <property type="project" value="UniProtKB-KW"/>
</dbReference>
<dbReference type="GO" id="GO:0000956">
    <property type="term" value="P:nuclear-transcribed mRNA catabolic process"/>
    <property type="evidence" value="ECO:0000318"/>
    <property type="project" value="GO_Central"/>
</dbReference>
<reference evidence="5" key="1">
    <citation type="submission" date="2015-02" db="EMBL/GenBank/DDBJ databases">
        <title>Genome sequencing for Strongylocentrotus purpuratus.</title>
        <authorList>
            <person name="Murali S."/>
            <person name="Liu Y."/>
            <person name="Vee V."/>
            <person name="English A."/>
            <person name="Wang M."/>
            <person name="Skinner E."/>
            <person name="Han Y."/>
            <person name="Muzny D.M."/>
            <person name="Worley K.C."/>
            <person name="Gibbs R.A."/>
        </authorList>
    </citation>
    <scope>NUCLEOTIDE SEQUENCE</scope>
</reference>
<keyword evidence="5" id="KW-1185">Reference proteome</keyword>
<dbReference type="KEGG" id="spu:105436469"/>
<dbReference type="GO" id="GO:0110155">
    <property type="term" value="P:NAD-cap decapping"/>
    <property type="evidence" value="ECO:0000318"/>
    <property type="project" value="GO_Central"/>
</dbReference>
<dbReference type="GO" id="GO:0000166">
    <property type="term" value="F:nucleotide binding"/>
    <property type="evidence" value="ECO:0007669"/>
    <property type="project" value="UniProtKB-KW"/>
</dbReference>
<dbReference type="EC" id="3.6.1.-" evidence="2"/>
<name>A0A7M7PD78_STRPU</name>
<comment type="similarity">
    <text evidence="1 2">Belongs to the DXO/Dom3Z family.</text>
</comment>
<comment type="function">
    <text evidence="2">Decapping enzyme for NAD-capped RNAs: specifically hydrolyzes the nicotinamide adenine dinucleotide (NAD) cap from a subset of RNAs by removing the entire NAD moiety from the 5'-end of an NAD-capped RNA.</text>
</comment>
<keyword evidence="2" id="KW-0378">Hydrolase</keyword>
<dbReference type="PANTHER" id="PTHR12395">
    <property type="entry name" value="DOM-3 RELATED"/>
    <property type="match status" value="1"/>
</dbReference>
<sequence length="221" mass="25471">MPLRLLESTNFNFQSNPPAEVRIHGQKVLGTFSTDADRGYCNDDRNRRVFLEPDNEVDFDYTKGFEEHVAFGEDPRVTSLMNVLSWMRDHRSLLIKSGTLDTTVSRLNVDFVGRRGLFRNLLEAGGDKDLDIRLLVTLYRGTYFISGIWKNDRKLTRDQQMDGCNPDTPTPVDENASFYAMMSANCGRHRLLFSSEVQAERKDEITPPQRNYLNIRTIPKE</sequence>
<dbReference type="Proteomes" id="UP000007110">
    <property type="component" value="Unassembled WGS sequence"/>
</dbReference>
<evidence type="ECO:0000259" key="3">
    <source>
        <dbReference type="Pfam" id="PF08652"/>
    </source>
</evidence>
<dbReference type="InterPro" id="IPR039039">
    <property type="entry name" value="RAI1-like_fam"/>
</dbReference>
<reference evidence="4" key="2">
    <citation type="submission" date="2021-01" db="UniProtKB">
        <authorList>
            <consortium name="EnsemblMetazoa"/>
        </authorList>
    </citation>
    <scope>IDENTIFICATION</scope>
</reference>
<dbReference type="GO" id="GO:0034353">
    <property type="term" value="F:mRNA 5'-diphosphatase activity"/>
    <property type="evidence" value="ECO:0000318"/>
    <property type="project" value="GO_Central"/>
</dbReference>
<dbReference type="InParanoid" id="A0A7M7PD78"/>
<keyword evidence="2" id="KW-0539">Nucleus</keyword>
<dbReference type="Pfam" id="PF08652">
    <property type="entry name" value="RAI1"/>
    <property type="match status" value="1"/>
</dbReference>
<dbReference type="GO" id="GO:0005829">
    <property type="term" value="C:cytosol"/>
    <property type="evidence" value="ECO:0000318"/>
    <property type="project" value="GO_Central"/>
</dbReference>
<keyword evidence="2" id="KW-0694">RNA-binding</keyword>
<protein>
    <recommendedName>
        <fullName evidence="2">Decapping nuclease</fullName>
        <ecNumber evidence="2">3.6.1.-</ecNumber>
    </recommendedName>
</protein>
<dbReference type="RefSeq" id="XP_030850069.1">
    <property type="nucleotide sequence ID" value="XM_030994209.1"/>
</dbReference>
<keyword evidence="2" id="KW-0479">Metal-binding</keyword>
<dbReference type="OrthoDB" id="5853397at2759"/>
<dbReference type="GeneID" id="105436469"/>
<evidence type="ECO:0000256" key="1">
    <source>
        <dbReference type="ARBA" id="ARBA00006562"/>
    </source>
</evidence>
<comment type="subcellular location">
    <subcellularLocation>
        <location evidence="2">Nucleus</location>
    </subcellularLocation>
</comment>
<dbReference type="GO" id="GO:0003723">
    <property type="term" value="F:RNA binding"/>
    <property type="evidence" value="ECO:0007669"/>
    <property type="project" value="UniProtKB-KW"/>
</dbReference>
<organism evidence="4 5">
    <name type="scientific">Strongylocentrotus purpuratus</name>
    <name type="common">Purple sea urchin</name>
    <dbReference type="NCBI Taxonomy" id="7668"/>
    <lineage>
        <taxon>Eukaryota</taxon>
        <taxon>Metazoa</taxon>
        <taxon>Echinodermata</taxon>
        <taxon>Eleutherozoa</taxon>
        <taxon>Echinozoa</taxon>
        <taxon>Echinoidea</taxon>
        <taxon>Euechinoidea</taxon>
        <taxon>Echinacea</taxon>
        <taxon>Camarodonta</taxon>
        <taxon>Echinidea</taxon>
        <taxon>Strongylocentrotidae</taxon>
        <taxon>Strongylocentrotus</taxon>
    </lineage>
</organism>
<feature type="domain" description="RAI1-like" evidence="3">
    <location>
        <begin position="28"/>
        <end position="160"/>
    </location>
</feature>
<comment type="cofactor">
    <cofactor evidence="2">
        <name>a divalent metal cation</name>
        <dbReference type="ChEBI" id="CHEBI:60240"/>
    </cofactor>
</comment>
<dbReference type="EnsemblMetazoa" id="XM_030994209">
    <property type="protein sequence ID" value="XP_030850069"/>
    <property type="gene ID" value="LOC105436469"/>
</dbReference>
<evidence type="ECO:0000313" key="5">
    <source>
        <dbReference type="Proteomes" id="UP000007110"/>
    </source>
</evidence>
<evidence type="ECO:0000313" key="4">
    <source>
        <dbReference type="EnsemblMetazoa" id="XP_030850069"/>
    </source>
</evidence>
<evidence type="ECO:0000256" key="2">
    <source>
        <dbReference type="RuleBase" id="RU367113"/>
    </source>
</evidence>